<dbReference type="Pfam" id="PF02667">
    <property type="entry name" value="SCFA_trans"/>
    <property type="match status" value="1"/>
</dbReference>
<organism evidence="2 3">
    <name type="scientific">Algoriphagus taiwanensis</name>
    <dbReference type="NCBI Taxonomy" id="1445656"/>
    <lineage>
        <taxon>Bacteria</taxon>
        <taxon>Pseudomonadati</taxon>
        <taxon>Bacteroidota</taxon>
        <taxon>Cytophagia</taxon>
        <taxon>Cytophagales</taxon>
        <taxon>Cyclobacteriaceae</taxon>
        <taxon>Algoriphagus</taxon>
    </lineage>
</organism>
<sequence length="438" mass="47201">MKKGNIKKDFGYLASPFGLVMFLTFFTFFLVIRKNLSEGQLWIDAVSASFNAWQSGFFSLLAFTMQMMMVLVFGYALAIYEPVHAFLLSLAKRPSSLPSAALLVAGMTMGAGLLNWGFGLVVGAIFSRMVHEALVKNGIKSKLELLAACGYLSSAVWHGGLSGSSLLAIAESGHALESKIGIIPASETIFSTTNLLITGGLVSMFLLLAYGLAKVTVGELDLGKGRKLEPISKGEENPLAIWAGLLMIFTLGAGILSGQLAGLSSISLNWVIFLFFTLVLLAYGSWEKFTMAVSRGLRSALDIFVQFPFYGGIMGLIVGSGLLLDFSAWTSSLSGDRSLGIFTFLSAALVNFFVPSGGGQWAIQGPLIMESAGNLGVPFHKMALVFAYGDEISNLLQPFWALPLLSISGVSVKKLLPYCFLFFLFGFVFLCLMIWFVV</sequence>
<protein>
    <submittedName>
        <fullName evidence="2">Short-chain fatty acid transporter</fullName>
    </submittedName>
</protein>
<feature type="transmembrane region" description="Helical" evidence="1">
    <location>
        <begin position="415"/>
        <end position="437"/>
    </location>
</feature>
<evidence type="ECO:0000313" key="3">
    <source>
        <dbReference type="Proteomes" id="UP001307705"/>
    </source>
</evidence>
<evidence type="ECO:0000313" key="2">
    <source>
        <dbReference type="EMBL" id="GMQ32504.1"/>
    </source>
</evidence>
<name>A0ABQ6PX34_9BACT</name>
<feature type="transmembrane region" description="Helical" evidence="1">
    <location>
        <begin position="341"/>
        <end position="363"/>
    </location>
</feature>
<feature type="transmembrane region" description="Helical" evidence="1">
    <location>
        <begin position="101"/>
        <end position="126"/>
    </location>
</feature>
<keyword evidence="1" id="KW-0812">Transmembrane</keyword>
<dbReference type="EMBL" id="BTPE01000002">
    <property type="protein sequence ID" value="GMQ32504.1"/>
    <property type="molecule type" value="Genomic_DNA"/>
</dbReference>
<feature type="transmembrane region" description="Helical" evidence="1">
    <location>
        <begin position="307"/>
        <end position="329"/>
    </location>
</feature>
<keyword evidence="3" id="KW-1185">Reference proteome</keyword>
<comment type="caution">
    <text evidence="2">The sequence shown here is derived from an EMBL/GenBank/DDBJ whole genome shotgun (WGS) entry which is preliminary data.</text>
</comment>
<dbReference type="RefSeq" id="WP_338227320.1">
    <property type="nucleotide sequence ID" value="NZ_BTPE01000002.1"/>
</dbReference>
<dbReference type="PANTHER" id="PTHR41983">
    <property type="entry name" value="SHORT-CHAIN FATTY ACID TRANSPORTER-RELATED"/>
    <property type="match status" value="1"/>
</dbReference>
<feature type="transmembrane region" description="Helical" evidence="1">
    <location>
        <begin position="52"/>
        <end position="80"/>
    </location>
</feature>
<feature type="transmembrane region" description="Helical" evidence="1">
    <location>
        <begin position="195"/>
        <end position="218"/>
    </location>
</feature>
<dbReference type="Proteomes" id="UP001307705">
    <property type="component" value="Unassembled WGS sequence"/>
</dbReference>
<feature type="transmembrane region" description="Helical" evidence="1">
    <location>
        <begin position="267"/>
        <end position="286"/>
    </location>
</feature>
<evidence type="ECO:0000256" key="1">
    <source>
        <dbReference type="SAM" id="Phobius"/>
    </source>
</evidence>
<feature type="transmembrane region" description="Helical" evidence="1">
    <location>
        <begin position="12"/>
        <end position="32"/>
    </location>
</feature>
<keyword evidence="1" id="KW-0472">Membrane</keyword>
<gene>
    <name evidence="2" type="ORF">Ataiwa_07760</name>
</gene>
<feature type="transmembrane region" description="Helical" evidence="1">
    <location>
        <begin position="239"/>
        <end position="261"/>
    </location>
</feature>
<dbReference type="InterPro" id="IPR006160">
    <property type="entry name" value="SCFA_transpt_AtoE"/>
</dbReference>
<proteinExistence type="predicted"/>
<dbReference type="PANTHER" id="PTHR41983:SF2">
    <property type="entry name" value="SHORT-CHAIN FATTY ACID TRANSPORTER-RELATED"/>
    <property type="match status" value="1"/>
</dbReference>
<keyword evidence="1" id="KW-1133">Transmembrane helix</keyword>
<reference evidence="2 3" key="1">
    <citation type="submission" date="2023-08" db="EMBL/GenBank/DDBJ databases">
        <title>Draft genome sequence of Algoriphagus taiwanensis.</title>
        <authorList>
            <person name="Takatani N."/>
            <person name="Hosokawa M."/>
            <person name="Sawabe T."/>
        </authorList>
    </citation>
    <scope>NUCLEOTIDE SEQUENCE [LARGE SCALE GENOMIC DNA]</scope>
    <source>
        <strain evidence="2 3">JCM 19755</strain>
    </source>
</reference>
<accession>A0ABQ6PX34</accession>